<dbReference type="GO" id="GO:0003677">
    <property type="term" value="F:DNA binding"/>
    <property type="evidence" value="ECO:0007669"/>
    <property type="project" value="UniProtKB-KW"/>
</dbReference>
<keyword evidence="3" id="KW-0238">DNA-binding</keyword>
<dbReference type="GO" id="GO:0003700">
    <property type="term" value="F:DNA-binding transcription factor activity"/>
    <property type="evidence" value="ECO:0007669"/>
    <property type="project" value="InterPro"/>
</dbReference>
<reference evidence="4" key="1">
    <citation type="submission" date="2012-02" db="EMBL/GenBank/DDBJ databases">
        <title>Complete sequence of plasmid of Methanomethylovorans hollandica DSM 15978.</title>
        <authorList>
            <person name="Lucas S."/>
            <person name="Copeland A."/>
            <person name="Lapidus A."/>
            <person name="Glavina del Rio T."/>
            <person name="Dalin E."/>
            <person name="Tice H."/>
            <person name="Bruce D."/>
            <person name="Goodwin L."/>
            <person name="Pitluck S."/>
            <person name="Peters L."/>
            <person name="Mikhailova N."/>
            <person name="Held B."/>
            <person name="Kyrpides N."/>
            <person name="Mavromatis K."/>
            <person name="Ivanova N."/>
            <person name="Brettin T."/>
            <person name="Detter J.C."/>
            <person name="Han C."/>
            <person name="Larimer F."/>
            <person name="Land M."/>
            <person name="Hauser L."/>
            <person name="Markowitz V."/>
            <person name="Cheng J.-F."/>
            <person name="Hugenholtz P."/>
            <person name="Woyke T."/>
            <person name="Wu D."/>
            <person name="Spring S."/>
            <person name="Schroeder M."/>
            <person name="Brambilla E."/>
            <person name="Klenk H.-P."/>
            <person name="Eisen J.A."/>
        </authorList>
    </citation>
    <scope>NUCLEOTIDE SEQUENCE [LARGE SCALE GENOMIC DNA]</scope>
    <source>
        <strain evidence="4">DSM 15978 / NBRC 107637 / DMS1</strain>
        <plasmid evidence="4">Plasmid pMETHO01</plasmid>
    </source>
</reference>
<evidence type="ECO:0000259" key="2">
    <source>
        <dbReference type="Pfam" id="PF19810"/>
    </source>
</evidence>
<geneLocation type="plasmid" evidence="3 4">
    <name>pMETHO01</name>
</geneLocation>
<dbReference type="Pfam" id="PF19810">
    <property type="entry name" value="HFX_2341_N"/>
    <property type="match status" value="1"/>
</dbReference>
<dbReference type="InterPro" id="IPR046260">
    <property type="entry name" value="HFX_2341-like_N"/>
</dbReference>
<name>L0KZ53_METHD</name>
<evidence type="ECO:0000259" key="1">
    <source>
        <dbReference type="Pfam" id="PF01022"/>
    </source>
</evidence>
<accession>L0KZ53</accession>
<dbReference type="NCBIfam" id="TIGR01884">
    <property type="entry name" value="cas_HTH"/>
    <property type="match status" value="1"/>
</dbReference>
<organism evidence="3 4">
    <name type="scientific">Methanomethylovorans hollandica (strain DSM 15978 / NBRC 107637 / DMS1)</name>
    <dbReference type="NCBI Taxonomy" id="867904"/>
    <lineage>
        <taxon>Archaea</taxon>
        <taxon>Methanobacteriati</taxon>
        <taxon>Methanobacteriota</taxon>
        <taxon>Stenosarchaea group</taxon>
        <taxon>Methanomicrobia</taxon>
        <taxon>Methanosarcinales</taxon>
        <taxon>Methanosarcinaceae</taxon>
        <taxon>Methanomethylovorans</taxon>
    </lineage>
</organism>
<feature type="domain" description="HTH arsR-type" evidence="1">
    <location>
        <begin position="138"/>
        <end position="183"/>
    </location>
</feature>
<keyword evidence="4" id="KW-1185">Reference proteome</keyword>
<dbReference type="SUPFAM" id="SSF46785">
    <property type="entry name" value="Winged helix' DNA-binding domain"/>
    <property type="match status" value="1"/>
</dbReference>
<dbReference type="InterPro" id="IPR036388">
    <property type="entry name" value="WH-like_DNA-bd_sf"/>
</dbReference>
<proteinExistence type="predicted"/>
<keyword evidence="3" id="KW-0614">Plasmid</keyword>
<dbReference type="Proteomes" id="UP000010866">
    <property type="component" value="Plasmid pMETHO01"/>
</dbReference>
<dbReference type="InterPro" id="IPR036390">
    <property type="entry name" value="WH_DNA-bd_sf"/>
</dbReference>
<dbReference type="OrthoDB" id="76943at2157"/>
<dbReference type="InterPro" id="IPR011335">
    <property type="entry name" value="Restrct_endonuc-II-like"/>
</dbReference>
<dbReference type="EMBL" id="CP003363">
    <property type="protein sequence ID" value="AGB50732.1"/>
    <property type="molecule type" value="Genomic_DNA"/>
</dbReference>
<dbReference type="SUPFAM" id="SSF52980">
    <property type="entry name" value="Restriction endonuclease-like"/>
    <property type="match status" value="1"/>
</dbReference>
<evidence type="ECO:0000313" key="4">
    <source>
        <dbReference type="Proteomes" id="UP000010866"/>
    </source>
</evidence>
<dbReference type="RefSeq" id="WP_015313864.1">
    <property type="nucleotide sequence ID" value="NC_019972.1"/>
</dbReference>
<evidence type="ECO:0000313" key="3">
    <source>
        <dbReference type="EMBL" id="AGB50732.1"/>
    </source>
</evidence>
<protein>
    <submittedName>
        <fullName evidence="3">CRISPR locus-related DNA-binding protein</fullName>
    </submittedName>
</protein>
<dbReference type="KEGG" id="mhz:Metho_2595"/>
<feature type="domain" description="HFX-2341-like N-terminal" evidence="2">
    <location>
        <begin position="14"/>
        <end position="123"/>
    </location>
</feature>
<gene>
    <name evidence="3" type="ordered locus">Metho_2595</name>
</gene>
<dbReference type="HOGENOM" id="CLU_1363668_0_0_2"/>
<dbReference type="InterPro" id="IPR010163">
    <property type="entry name" value="Csa3"/>
</dbReference>
<dbReference type="Gene3D" id="1.10.10.10">
    <property type="entry name" value="Winged helix-like DNA-binding domain superfamily/Winged helix DNA-binding domain"/>
    <property type="match status" value="1"/>
</dbReference>
<dbReference type="Gene3D" id="3.40.50.10770">
    <property type="entry name" value="Hypothetical protein VC1899 like domain (Restriction endonuclease-like)"/>
    <property type="match status" value="1"/>
</dbReference>
<dbReference type="AlphaFoldDB" id="L0KZ53"/>
<dbReference type="InterPro" id="IPR001845">
    <property type="entry name" value="HTH_ArsR_DNA-bd_dom"/>
</dbReference>
<dbReference type="Pfam" id="PF01022">
    <property type="entry name" value="HTH_5"/>
    <property type="match status" value="1"/>
</dbReference>
<dbReference type="GeneID" id="14401557"/>
<sequence length="199" mass="21838">MTDHTLITTLYTLEPVLICVTRLSPSKIIILTEEDTAEKKAQAEQILEATFGKVIEIKKAVTSLYDPVRVAQDVAALIEKEHAQGRKVQINVSGGRKPQAFGALFGAYARSDMVARIVYVTEEDNFIIDFPVLSFNISPTKKMILELVQNGTVAVESIAMSVGISKGMAYNHLRELKSMGYITDGDGYKITDSGRLAVI</sequence>